<evidence type="ECO:0000256" key="3">
    <source>
        <dbReference type="SAM" id="MobiDB-lite"/>
    </source>
</evidence>
<protein>
    <submittedName>
        <fullName evidence="5">Sulfatase</fullName>
    </submittedName>
</protein>
<evidence type="ECO:0000256" key="2">
    <source>
        <dbReference type="ARBA" id="ARBA00022801"/>
    </source>
</evidence>
<gene>
    <name evidence="5" type="ORF">JHE00_26465</name>
</gene>
<dbReference type="PANTHER" id="PTHR43751:SF1">
    <property type="entry name" value="SULFATASE ATSG-RELATED"/>
    <property type="match status" value="1"/>
</dbReference>
<organism evidence="5 6">
    <name type="scientific">Prauserella cavernicola</name>
    <dbReference type="NCBI Taxonomy" id="2800127"/>
    <lineage>
        <taxon>Bacteria</taxon>
        <taxon>Bacillati</taxon>
        <taxon>Actinomycetota</taxon>
        <taxon>Actinomycetes</taxon>
        <taxon>Pseudonocardiales</taxon>
        <taxon>Pseudonocardiaceae</taxon>
        <taxon>Prauserella</taxon>
    </lineage>
</organism>
<dbReference type="RefSeq" id="WP_200323065.1">
    <property type="nucleotide sequence ID" value="NZ_JAENJH010000008.1"/>
</dbReference>
<dbReference type="InterPro" id="IPR017850">
    <property type="entry name" value="Alkaline_phosphatase_core_sf"/>
</dbReference>
<keyword evidence="6" id="KW-1185">Reference proteome</keyword>
<name>A0A934QZ00_9PSEU</name>
<evidence type="ECO:0000313" key="5">
    <source>
        <dbReference type="EMBL" id="MBK1787889.1"/>
    </source>
</evidence>
<accession>A0A934QZ00</accession>
<dbReference type="InterPro" id="IPR000917">
    <property type="entry name" value="Sulfatase_N"/>
</dbReference>
<comment type="caution">
    <text evidence="5">The sequence shown here is derived from an EMBL/GenBank/DDBJ whole genome shotgun (WGS) entry which is preliminary data.</text>
</comment>
<dbReference type="PROSITE" id="PS00523">
    <property type="entry name" value="SULFATASE_1"/>
    <property type="match status" value="1"/>
</dbReference>
<dbReference type="AlphaFoldDB" id="A0A934QZ00"/>
<evidence type="ECO:0000259" key="4">
    <source>
        <dbReference type="Pfam" id="PF00884"/>
    </source>
</evidence>
<dbReference type="InterPro" id="IPR024607">
    <property type="entry name" value="Sulfatase_CS"/>
</dbReference>
<feature type="domain" description="Sulfatase N-terminal" evidence="4">
    <location>
        <begin position="54"/>
        <end position="148"/>
    </location>
</feature>
<dbReference type="Pfam" id="PF00884">
    <property type="entry name" value="Sulfatase"/>
    <property type="match status" value="2"/>
</dbReference>
<evidence type="ECO:0000313" key="6">
    <source>
        <dbReference type="Proteomes" id="UP000635245"/>
    </source>
</evidence>
<dbReference type="Gene3D" id="3.40.720.10">
    <property type="entry name" value="Alkaline Phosphatase, subunit A"/>
    <property type="match status" value="1"/>
</dbReference>
<reference evidence="5" key="1">
    <citation type="submission" date="2020-12" db="EMBL/GenBank/DDBJ databases">
        <title>Prauserella sp. ASG 168, a novel actinomycete isolated from cave rock.</title>
        <authorList>
            <person name="Suriyachadkun C."/>
        </authorList>
    </citation>
    <scope>NUCLEOTIDE SEQUENCE</scope>
    <source>
        <strain evidence="5">ASG 168</strain>
    </source>
</reference>
<comment type="similarity">
    <text evidence="1">Belongs to the sulfatase family.</text>
</comment>
<dbReference type="Proteomes" id="UP000635245">
    <property type="component" value="Unassembled WGS sequence"/>
</dbReference>
<dbReference type="EMBL" id="JAENJH010000008">
    <property type="protein sequence ID" value="MBK1787889.1"/>
    <property type="molecule type" value="Genomic_DNA"/>
</dbReference>
<evidence type="ECO:0000256" key="1">
    <source>
        <dbReference type="ARBA" id="ARBA00008779"/>
    </source>
</evidence>
<proteinExistence type="inferred from homology"/>
<dbReference type="InterPro" id="IPR052701">
    <property type="entry name" value="GAG_Ulvan_Degrading_Sulfatases"/>
</dbReference>
<dbReference type="CDD" id="cd16027">
    <property type="entry name" value="SGSH"/>
    <property type="match status" value="1"/>
</dbReference>
<feature type="compositionally biased region" description="Low complexity" evidence="3">
    <location>
        <begin position="1"/>
        <end position="19"/>
    </location>
</feature>
<dbReference type="GO" id="GO:0016787">
    <property type="term" value="F:hydrolase activity"/>
    <property type="evidence" value="ECO:0007669"/>
    <property type="project" value="UniProtKB-KW"/>
</dbReference>
<dbReference type="PANTHER" id="PTHR43751">
    <property type="entry name" value="SULFATASE"/>
    <property type="match status" value="1"/>
</dbReference>
<feature type="region of interest" description="Disordered" evidence="3">
    <location>
        <begin position="1"/>
        <end position="24"/>
    </location>
</feature>
<dbReference type="PROSITE" id="PS51318">
    <property type="entry name" value="TAT"/>
    <property type="match status" value="1"/>
</dbReference>
<feature type="domain" description="Sulfatase N-terminal" evidence="4">
    <location>
        <begin position="173"/>
        <end position="321"/>
    </location>
</feature>
<dbReference type="InterPro" id="IPR006311">
    <property type="entry name" value="TAT_signal"/>
</dbReference>
<keyword evidence="2" id="KW-0378">Hydrolase</keyword>
<dbReference type="SUPFAM" id="SSF53649">
    <property type="entry name" value="Alkaline phosphatase-like"/>
    <property type="match status" value="1"/>
</dbReference>
<sequence length="497" mass="53769">MASAQDPDTAANAPSATSAPRGLSRRSVLGAGAAGTLALGLFPTASRATPKARPNVLIVVADDWGYPHAGAYADPAALTPVFDRVAGEGALFTHAFAAAPSCTPSRNAILTGQAPHRLEAGANLWSSLPARFASYPDLLEKTGYRVGKTQKAYGPGSLDERPRDPAGPDFADFGQFLQEQPADVPFAFWLGSADPHRPYDPALGEASDIDSAAVDVPPYLPDTPEVREDIVNYLAEVQRFDRRLDDALALIEDRGLADNTIVVVTSDNGWPWPRAKATVYDAGTRVPLAIRWPGHVAPGTVVDRLTVLSDLAPTFLEAAGIEIPADFTGQSLIPTLTESAPPRDFVVLERERHARSREPNLAYPARAVRTADWLYIRNYFPERWPAGDPDLSASQGVFSDIDAGPTKTQLIDRRQQPGFVTPFRLATGKRGAEELYDLRTDPHSLADLADDPKYAAVKAHLAGKLLAWQRHTGDLRAANPRDRFWDNVPYYGPSDVT</sequence>